<dbReference type="GO" id="GO:0005829">
    <property type="term" value="C:cytosol"/>
    <property type="evidence" value="ECO:0007669"/>
    <property type="project" value="TreeGrafter"/>
</dbReference>
<keyword evidence="1" id="KW-0175">Coiled coil</keyword>
<dbReference type="SUPFAM" id="SSF52540">
    <property type="entry name" value="P-loop containing nucleoside triphosphate hydrolases"/>
    <property type="match status" value="2"/>
</dbReference>
<sequence>MDSINFEMLRKQWPELATLGGFAELYVRTDASSALIKLRTFAEQMVAGIYQFHNLALPYQQNLFDLLAEEPFKQAVPKVVLDKLHQIRLDGNKAAHGKPVDSPAALACLREAWGLGWWYFATYGGGKADECFAFQEPPEDIKAKLKKEKKAALEKLAAQEAQLQELLQQVDALRAQAKAAEKSEAELHALKTAGQAAADALKFDEATTRKRLIDKQLIAVGWNIDPNGGNTAEVSLEEAVAHQPTTTGTGYADYVLWDDTGKPLAVIEAKKTSASPENGRTQAKLYADGLEKKHGQRPVIFYTNGFDITIWDDAQGYPPRQIFGFYSKDSLQYLIRQRQTKQPLAKVEPKKEIIGTRMYQIQAIQAVCERFSAKQRKALIVQATGTGKTRVATAIIDALVRANWGIRVLFLCDRLELRKQAKNTITDFIKEPWTYVTSQTAQDRTKRLYFATYPAMMKIFQTFDTGFFDLIIADESHRSIYNRYSDLFKWFDSLQVGLTATPVDKINRNTFRLFNCQDKYPTVYYPLEQAIKEHYLVPYEVYTHTTGFLRDGIKFNQLSEDQREELEDAGENPELFNFDPQDIDKKIFNRDTNRQIIRNLMEHGIRDGMGQLPGKTIIFARNHNHAVLLAQVFDELYPQYGGTFCQVIDNYDPRAEQLIDDFKDPANPLTIAVSVDMLDTGIDVPEVVNLVFAKPIFSWVKFWQMIGRGTRLCENLFGPGKDKKNFRIFDHWGNFERFEIDRPEADPAPSKSIMQLVFEARISLAETALAKGELDTVRDTVELIRKDLNALPEETIAVRERWRERSGLLAQGVLDQFAPATVAALRNEMAPLMQWVYTRDHSDAYAFDLLTVNAQVELLRQSGRFTDCKDQIQERVNGLLKHLNPVQAKIDLIKQVASSEFWDMINVATLETLRQELRGIMHHRQKPTVNPLPPKTIDVADGEVELNRRTSNVKSIDMQLYRQLVEETLEQLFVTNPALQKIRRGEPVSQQDLNSLVSLVLTQNPDVNLELLREFFPDSTPPLDFIIRTIIGMEPEAVEERFAAFARRFADNSRQTLFLRLLKNHIQKYGAITVEKLYEEPFTTIASDGLDGVFTSEDQVDELITILETFQPKTGAPTA</sequence>
<dbReference type="GO" id="GO:0009035">
    <property type="term" value="F:type I site-specific deoxyribonuclease activity"/>
    <property type="evidence" value="ECO:0007669"/>
    <property type="project" value="UniProtKB-EC"/>
</dbReference>
<dbReference type="GO" id="GO:0003677">
    <property type="term" value="F:DNA binding"/>
    <property type="evidence" value="ECO:0007669"/>
    <property type="project" value="UniProtKB-KW"/>
</dbReference>
<dbReference type="PANTHER" id="PTHR47396">
    <property type="entry name" value="TYPE I RESTRICTION ENZYME ECOKI R PROTEIN"/>
    <property type="match status" value="1"/>
</dbReference>
<dbReference type="InterPro" id="IPR006935">
    <property type="entry name" value="Helicase/UvrB_N"/>
</dbReference>
<name>A0A7T5VFD9_9BACT</name>
<dbReference type="Proteomes" id="UP000596092">
    <property type="component" value="Chromosome"/>
</dbReference>
<dbReference type="Pfam" id="PF04313">
    <property type="entry name" value="HSDR_N"/>
    <property type="match status" value="1"/>
</dbReference>
<protein>
    <submittedName>
        <fullName evidence="3">DEAD/DEAH box helicase family protein</fullName>
    </submittedName>
</protein>
<dbReference type="REBASE" id="468698">
    <property type="entry name" value="Dol6ORF1595P"/>
</dbReference>
<dbReference type="CDD" id="cd18799">
    <property type="entry name" value="SF2_C_EcoAI-like"/>
    <property type="match status" value="1"/>
</dbReference>
<dbReference type="InterPro" id="IPR007409">
    <property type="entry name" value="Restrct_endonuc_type1_HsdR_N"/>
</dbReference>
<keyword evidence="4" id="KW-1185">Reference proteome</keyword>
<feature type="domain" description="Helicase ATP-binding" evidence="2">
    <location>
        <begin position="369"/>
        <end position="520"/>
    </location>
</feature>
<dbReference type="InterPro" id="IPR027417">
    <property type="entry name" value="P-loop_NTPase"/>
</dbReference>
<dbReference type="EMBL" id="CP054140">
    <property type="protein sequence ID" value="QQG66913.1"/>
    <property type="molecule type" value="Genomic_DNA"/>
</dbReference>
<dbReference type="Pfam" id="PF08463">
    <property type="entry name" value="EcoEI_R_C"/>
    <property type="match status" value="1"/>
</dbReference>
<dbReference type="CDD" id="cd18032">
    <property type="entry name" value="DEXHc_RE_I_III_res"/>
    <property type="match status" value="1"/>
</dbReference>
<dbReference type="GO" id="GO:0005524">
    <property type="term" value="F:ATP binding"/>
    <property type="evidence" value="ECO:0007669"/>
    <property type="project" value="UniProtKB-KW"/>
</dbReference>
<keyword evidence="3" id="KW-0347">Helicase</keyword>
<dbReference type="Gene3D" id="3.90.1570.30">
    <property type="match status" value="1"/>
</dbReference>
<dbReference type="InterPro" id="IPR050742">
    <property type="entry name" value="Helicase_Restrict-Modif_Enz"/>
</dbReference>
<evidence type="ECO:0000259" key="2">
    <source>
        <dbReference type="PROSITE" id="PS51192"/>
    </source>
</evidence>
<dbReference type="PANTHER" id="PTHR47396:SF1">
    <property type="entry name" value="ATP-DEPENDENT HELICASE IRC3-RELATED"/>
    <property type="match status" value="1"/>
</dbReference>
<gene>
    <name evidence="3" type="ORF">HP555_01590</name>
</gene>
<keyword evidence="3" id="KW-0378">Hydrolase</keyword>
<dbReference type="Pfam" id="PF00271">
    <property type="entry name" value="Helicase_C"/>
    <property type="match status" value="1"/>
</dbReference>
<dbReference type="SMART" id="SM00487">
    <property type="entry name" value="DEXDc"/>
    <property type="match status" value="1"/>
</dbReference>
<accession>A0A7T5VFD9</accession>
<keyword evidence="3" id="KW-0067">ATP-binding</keyword>
<dbReference type="InterPro" id="IPR013670">
    <property type="entry name" value="EcoEI_R_C_dom"/>
</dbReference>
<proteinExistence type="predicted"/>
<organism evidence="3 4">
    <name type="scientific">Desulfobulbus oligotrophicus</name>
    <dbReference type="NCBI Taxonomy" id="1909699"/>
    <lineage>
        <taxon>Bacteria</taxon>
        <taxon>Pseudomonadati</taxon>
        <taxon>Thermodesulfobacteriota</taxon>
        <taxon>Desulfobulbia</taxon>
        <taxon>Desulfobulbales</taxon>
        <taxon>Desulfobulbaceae</taxon>
        <taxon>Desulfobulbus</taxon>
    </lineage>
</organism>
<reference evidence="3 4" key="1">
    <citation type="submission" date="2020-05" db="EMBL/GenBank/DDBJ databases">
        <title>Complete genome of Desulfobulbus oligotrophicus.</title>
        <authorList>
            <person name="Podar M."/>
        </authorList>
    </citation>
    <scope>NUCLEOTIDE SEQUENCE [LARGE SCALE GENOMIC DNA]</scope>
    <source>
        <strain evidence="3 4">Prop6</strain>
    </source>
</reference>
<dbReference type="GO" id="GO:0009307">
    <property type="term" value="P:DNA restriction-modification system"/>
    <property type="evidence" value="ECO:0007669"/>
    <property type="project" value="UniProtKB-KW"/>
</dbReference>
<dbReference type="KEGG" id="dog:HP555_01590"/>
<evidence type="ECO:0000313" key="3">
    <source>
        <dbReference type="EMBL" id="QQG66913.1"/>
    </source>
</evidence>
<dbReference type="PROSITE" id="PS51192">
    <property type="entry name" value="HELICASE_ATP_BIND_1"/>
    <property type="match status" value="1"/>
</dbReference>
<dbReference type="AlphaFoldDB" id="A0A7T5VFD9"/>
<keyword evidence="3" id="KW-0547">Nucleotide-binding</keyword>
<dbReference type="Pfam" id="PF04851">
    <property type="entry name" value="ResIII"/>
    <property type="match status" value="1"/>
</dbReference>
<dbReference type="GO" id="GO:0004386">
    <property type="term" value="F:helicase activity"/>
    <property type="evidence" value="ECO:0007669"/>
    <property type="project" value="UniProtKB-KW"/>
</dbReference>
<dbReference type="Gene3D" id="3.40.50.300">
    <property type="entry name" value="P-loop containing nucleotide triphosphate hydrolases"/>
    <property type="match status" value="2"/>
</dbReference>
<evidence type="ECO:0000256" key="1">
    <source>
        <dbReference type="SAM" id="Coils"/>
    </source>
</evidence>
<evidence type="ECO:0000313" key="4">
    <source>
        <dbReference type="Proteomes" id="UP000596092"/>
    </source>
</evidence>
<dbReference type="InterPro" id="IPR001650">
    <property type="entry name" value="Helicase_C-like"/>
</dbReference>
<dbReference type="InterPro" id="IPR014001">
    <property type="entry name" value="Helicase_ATP-bd"/>
</dbReference>
<feature type="coiled-coil region" evidence="1">
    <location>
        <begin position="142"/>
        <end position="183"/>
    </location>
</feature>